<dbReference type="InterPro" id="IPR036397">
    <property type="entry name" value="RNaseH_sf"/>
</dbReference>
<sequence length="234" mass="26286">MPLDMSIIQEAYAAQRFVYFDIETIPCQDESYLHDLERKVKPPANLKKPESIEKWLAENRKSAAIDALAKTSFDGGRGRVCTIAWAKNDSPISVRHAKTTADERDILADFFADLDPYHSETLVGHNIAGFDIGFLRKRAVYLGVRMPAPNSFPRDPKPWDRSIVDTMTAWAGGTGWISMDELCQILGIQGKDGFDGSQVAAAWAAGEHDKIAEYCRDDVHRTREIHKRFLQAGF</sequence>
<dbReference type="GeneID" id="31846666"/>
<dbReference type="Gene3D" id="3.30.420.10">
    <property type="entry name" value="Ribonuclease H-like superfamily/Ribonuclease H"/>
    <property type="match status" value="1"/>
</dbReference>
<dbReference type="InterPro" id="IPR012337">
    <property type="entry name" value="RNaseH-like_sf"/>
</dbReference>
<evidence type="ECO:0000259" key="1">
    <source>
        <dbReference type="Pfam" id="PF10108"/>
    </source>
</evidence>
<evidence type="ECO:0000313" key="2">
    <source>
        <dbReference type="EMBL" id="ATF06344.1"/>
    </source>
</evidence>
<dbReference type="RefSeq" id="WP_024097688.1">
    <property type="nucleotide sequence ID" value="NZ_CP010588.1"/>
</dbReference>
<dbReference type="CDD" id="cd05782">
    <property type="entry name" value="DNA_polB_like1_exo"/>
    <property type="match status" value="1"/>
</dbReference>
<accession>A0AAC9ZBE7</accession>
<gene>
    <name evidence="2" type="ORF">PhaeoP63_02278</name>
</gene>
<feature type="domain" description="Predicted 3'-5' exonuclease PolB-like" evidence="1">
    <location>
        <begin position="79"/>
        <end position="228"/>
    </location>
</feature>
<dbReference type="InterPro" id="IPR019288">
    <property type="entry name" value="3'-5'_exonuclease_PolB-like"/>
</dbReference>
<dbReference type="Pfam" id="PF10108">
    <property type="entry name" value="DNA_pol_B_exo2"/>
    <property type="match status" value="1"/>
</dbReference>
<organism evidence="2 3">
    <name type="scientific">Phaeobacter gallaeciensis</name>
    <dbReference type="NCBI Taxonomy" id="60890"/>
    <lineage>
        <taxon>Bacteria</taxon>
        <taxon>Pseudomonadati</taxon>
        <taxon>Pseudomonadota</taxon>
        <taxon>Alphaproteobacteria</taxon>
        <taxon>Rhodobacterales</taxon>
        <taxon>Roseobacteraceae</taxon>
        <taxon>Phaeobacter</taxon>
    </lineage>
</organism>
<dbReference type="AlphaFoldDB" id="A0AAC9ZBE7"/>
<dbReference type="SUPFAM" id="SSF53098">
    <property type="entry name" value="Ribonuclease H-like"/>
    <property type="match status" value="1"/>
</dbReference>
<dbReference type="EMBL" id="CP010784">
    <property type="protein sequence ID" value="ATF06344.1"/>
    <property type="molecule type" value="Genomic_DNA"/>
</dbReference>
<protein>
    <submittedName>
        <fullName evidence="2">DNA polymerase elongation subunit (Family B)</fullName>
    </submittedName>
</protein>
<dbReference type="GO" id="GO:0003676">
    <property type="term" value="F:nucleic acid binding"/>
    <property type="evidence" value="ECO:0007669"/>
    <property type="project" value="InterPro"/>
</dbReference>
<dbReference type="Proteomes" id="UP000217545">
    <property type="component" value="Chromosome"/>
</dbReference>
<name>A0AAC9ZBE7_9RHOB</name>
<proteinExistence type="predicted"/>
<evidence type="ECO:0000313" key="3">
    <source>
        <dbReference type="Proteomes" id="UP000217545"/>
    </source>
</evidence>
<reference evidence="2 3" key="1">
    <citation type="journal article" date="2017" name="Front. Microbiol.">
        <title>Phaeobacter piscinae sp. nov., a species of the Roseobacter group and potential aquaculture probiont.</title>
        <authorList>
            <person name="Sonnenschein E.C."/>
            <person name="Phippen C.B.W."/>
            <person name="Nielsen K.F."/>
            <person name="Mateiu R.V."/>
            <person name="Melchiorsen J."/>
            <person name="Gram L."/>
            <person name="Overmann J."/>
            <person name="Freese H.M."/>
        </authorList>
    </citation>
    <scope>NUCLEOTIDE SEQUENCE [LARGE SCALE GENOMIC DNA]</scope>
    <source>
        <strain evidence="2 3">P63</strain>
    </source>
</reference>